<evidence type="ECO:0000313" key="1">
    <source>
        <dbReference type="EMBL" id="MED6246873.1"/>
    </source>
</evidence>
<accession>A0ABU7B909</accession>
<keyword evidence="2" id="KW-1185">Reference proteome</keyword>
<dbReference type="EMBL" id="JAHUTI010045184">
    <property type="protein sequence ID" value="MED6246873.1"/>
    <property type="molecule type" value="Genomic_DNA"/>
</dbReference>
<proteinExistence type="predicted"/>
<dbReference type="Proteomes" id="UP001345963">
    <property type="component" value="Unassembled WGS sequence"/>
</dbReference>
<evidence type="ECO:0000313" key="2">
    <source>
        <dbReference type="Proteomes" id="UP001345963"/>
    </source>
</evidence>
<reference evidence="1 2" key="1">
    <citation type="submission" date="2021-07" db="EMBL/GenBank/DDBJ databases">
        <authorList>
            <person name="Palmer J.M."/>
        </authorList>
    </citation>
    <scope>NUCLEOTIDE SEQUENCE [LARGE SCALE GENOMIC DNA]</scope>
    <source>
        <strain evidence="1 2">AT_MEX2019</strain>
        <tissue evidence="1">Muscle</tissue>
    </source>
</reference>
<name>A0ABU7B909_9TELE</name>
<organism evidence="1 2">
    <name type="scientific">Ataeniobius toweri</name>
    <dbReference type="NCBI Taxonomy" id="208326"/>
    <lineage>
        <taxon>Eukaryota</taxon>
        <taxon>Metazoa</taxon>
        <taxon>Chordata</taxon>
        <taxon>Craniata</taxon>
        <taxon>Vertebrata</taxon>
        <taxon>Euteleostomi</taxon>
        <taxon>Actinopterygii</taxon>
        <taxon>Neopterygii</taxon>
        <taxon>Teleostei</taxon>
        <taxon>Neoteleostei</taxon>
        <taxon>Acanthomorphata</taxon>
        <taxon>Ovalentaria</taxon>
        <taxon>Atherinomorphae</taxon>
        <taxon>Cyprinodontiformes</taxon>
        <taxon>Goodeidae</taxon>
        <taxon>Ataeniobius</taxon>
    </lineage>
</organism>
<comment type="caution">
    <text evidence="1">The sequence shown here is derived from an EMBL/GenBank/DDBJ whole genome shotgun (WGS) entry which is preliminary data.</text>
</comment>
<sequence>MQLCTLRFLVTVCSRDPDCNSIFCAPFNLALCCLNIIIKVGVISLGAAVSRPCAYFLVSACDSDSDAAQDCGLSLTHVSFFSPIWMSSTLDNMDLISCC</sequence>
<protein>
    <submittedName>
        <fullName evidence="1">Uncharacterized protein</fullName>
    </submittedName>
</protein>
<gene>
    <name evidence="1" type="ORF">ATANTOWER_025335</name>
</gene>